<feature type="transmembrane region" description="Helical" evidence="1">
    <location>
        <begin position="65"/>
        <end position="85"/>
    </location>
</feature>
<evidence type="ECO:0000256" key="1">
    <source>
        <dbReference type="SAM" id="Phobius"/>
    </source>
</evidence>
<sequence>MTNPAGDSPGTTTLQLQDIIDTSGDTNSNRRKRAISNHTATITNDTQDVMICTFSPSASAAGGRILAVGSYGFAAAGFVAIVPTFPTPLAWGIAIASYAIAILGVIDVVLAAADPTT</sequence>
<proteinExistence type="predicted"/>
<feature type="transmembrane region" description="Helical" evidence="1">
    <location>
        <begin position="91"/>
        <end position="113"/>
    </location>
</feature>
<organism evidence="2 3">
    <name type="scientific">Rhizophagus irregularis</name>
    <dbReference type="NCBI Taxonomy" id="588596"/>
    <lineage>
        <taxon>Eukaryota</taxon>
        <taxon>Fungi</taxon>
        <taxon>Fungi incertae sedis</taxon>
        <taxon>Mucoromycota</taxon>
        <taxon>Glomeromycotina</taxon>
        <taxon>Glomeromycetes</taxon>
        <taxon>Glomerales</taxon>
        <taxon>Glomeraceae</taxon>
        <taxon>Rhizophagus</taxon>
    </lineage>
</organism>
<dbReference type="AlphaFoldDB" id="A0A2I1GRE0"/>
<dbReference type="Proteomes" id="UP000234323">
    <property type="component" value="Unassembled WGS sequence"/>
</dbReference>
<keyword evidence="1" id="KW-0472">Membrane</keyword>
<keyword evidence="3" id="KW-1185">Reference proteome</keyword>
<name>A0A2I1GRE0_9GLOM</name>
<keyword evidence="1" id="KW-0812">Transmembrane</keyword>
<dbReference type="EMBL" id="LLXI01000717">
    <property type="protein sequence ID" value="PKY49210.1"/>
    <property type="molecule type" value="Genomic_DNA"/>
</dbReference>
<gene>
    <name evidence="2" type="ORF">RhiirA4_465084</name>
</gene>
<keyword evidence="1" id="KW-1133">Transmembrane helix</keyword>
<reference evidence="2 3" key="1">
    <citation type="submission" date="2015-10" db="EMBL/GenBank/DDBJ databases">
        <title>Genome analyses suggest a sexual origin of heterokaryosis in a supposedly ancient asexual fungus.</title>
        <authorList>
            <person name="Ropars J."/>
            <person name="Sedzielewska K."/>
            <person name="Noel J."/>
            <person name="Charron P."/>
            <person name="Farinelli L."/>
            <person name="Marton T."/>
            <person name="Kruger M."/>
            <person name="Pelin A."/>
            <person name="Brachmann A."/>
            <person name="Corradi N."/>
        </authorList>
    </citation>
    <scope>NUCLEOTIDE SEQUENCE [LARGE SCALE GENOMIC DNA]</scope>
    <source>
        <strain evidence="2 3">A4</strain>
    </source>
</reference>
<comment type="caution">
    <text evidence="2">The sequence shown here is derived from an EMBL/GenBank/DDBJ whole genome shotgun (WGS) entry which is preliminary data.</text>
</comment>
<accession>A0A2I1GRE0</accession>
<evidence type="ECO:0000313" key="3">
    <source>
        <dbReference type="Proteomes" id="UP000234323"/>
    </source>
</evidence>
<protein>
    <submittedName>
        <fullName evidence="2">Uncharacterized protein</fullName>
    </submittedName>
</protein>
<evidence type="ECO:0000313" key="2">
    <source>
        <dbReference type="EMBL" id="PKY49210.1"/>
    </source>
</evidence>